<dbReference type="Pfam" id="PF13922">
    <property type="entry name" value="PHD_3"/>
    <property type="match status" value="1"/>
</dbReference>
<feature type="region of interest" description="Disordered" evidence="10">
    <location>
        <begin position="1051"/>
        <end position="1071"/>
    </location>
</feature>
<keyword evidence="3" id="KW-0678">Repressor</keyword>
<dbReference type="Pfam" id="PF13919">
    <property type="entry name" value="ASXH"/>
    <property type="match status" value="1"/>
</dbReference>
<evidence type="ECO:0000256" key="4">
    <source>
        <dbReference type="ARBA" id="ARBA00022723"/>
    </source>
</evidence>
<sequence>MQTDSSEKVVMKKRKELTWVEAAKLVLQRHSATPMSHKEILKVIDAEQLKEISGTTPLACLNAMLHAYSHGPSSIFYKVAGRMGVYGLKNDLPGGAVLLEMEEEQTTELNLDEHGEPLDGQPHKECVTAERKKQKVYYAKLPPGVKTIPPPPPQKTMDATLQESVENRLAHQINKATNDAHKKDVSGSNSASPKSAAPLRRSLRTKYKKNKGFPRIIMKLATRPSDAEANKNNKLLSSSVPASSLPSSAHRVNSIAQVPAPRDNSPFVPASLLPTPAVASSVNSAAPKSTLPVTTATSVAAAASSLNATQSAALAKVAVPKHAATVVPPRNIVTALRSSAVANTRSQTNLKGADEKSGTSKHVEDKCTPQNAEVASDGDHERAPASAGSKRLGASKEEPTSTTSWVHRRRYRRSSGSSQSEVTVDLETPNSVLVHTNLRNLVNRHTLVSLPQSYQYQLIQMLPEVERLECAGNPKSLSSSSLNNEFLARALQDWKERLAEGEFMPENKQKLKQEGEKDLVKLDPWKQKHFEPVWGERCASRQYDPKEFSSPSKAYIKGSSKPGGQKSKMVLDRKSPARAAVKKSSRIAAAMMKKRAVLKGCKRTFEDRTIDVEPAVTADSDALVAISEPEVAAAVEPPVSASVTDVIVGEVEPCVPELEIAAEVLPSVEKRESPVPPKRDLEERVCLDEESASSYKRPREEESSDETVEVQLVGEMPQAPAPVIQAQVPVTSATPPVPVPAAVAAPMVRAATAQEKPRAPYLAPSTRVYPTMLRPQRVIGQTRTLAQIKAQTKAKLAARGQAHAGGGSPTTQALLQQHIMNKQCPAGRGGGGSGPGGGGGKPGGGAGGGGGGTDGVNLERSYQICEAVLKSSGGRNTAVLLSKNKKPVELMETAEGGEGDAPVAGGEGDAPAAGGEGDAPAPGGEGDAPAPGGCEAPTSRVAAGNAECDRAEAVPAAASYCTVVTTSQCQPEPTQQLMYQHSGFGGATAGATPLGPPPPVLQGTPPQPLLIAGGQVQVTSLPSGVGGGNPALGLDDLNQRYYLLTSSGGEHHHYAKPADANPQRAASAPPGRGALATAAVSRCASADNAKIVTVGAPQAGVVAAAAPENGDVDADGLGGLLSNGNEVVQAVNLVQGNTVTQGMLVGSVFIPCNISAAVQQQQMVLPGAAEREAVSDCACNLKPMHTCRNCGAFCHDDCIGPSKLCVTCLIR</sequence>
<feature type="compositionally biased region" description="Polar residues" evidence="10">
    <location>
        <begin position="338"/>
        <end position="350"/>
    </location>
</feature>
<dbReference type="PANTHER" id="PTHR13578:SF20">
    <property type="entry name" value="POLYCOMB PROTEIN ASX"/>
    <property type="match status" value="1"/>
</dbReference>
<dbReference type="InterPro" id="IPR024811">
    <property type="entry name" value="ASX/ASX-like"/>
</dbReference>
<feature type="domain" description="DEUBAD" evidence="12">
    <location>
        <begin position="429"/>
        <end position="539"/>
    </location>
</feature>
<organism evidence="13 14">
    <name type="scientific">Priapulus caudatus</name>
    <name type="common">Priapulid worm</name>
    <dbReference type="NCBI Taxonomy" id="37621"/>
    <lineage>
        <taxon>Eukaryota</taxon>
        <taxon>Metazoa</taxon>
        <taxon>Ecdysozoa</taxon>
        <taxon>Scalidophora</taxon>
        <taxon>Priapulida</taxon>
        <taxon>Priapulimorpha</taxon>
        <taxon>Priapulimorphida</taxon>
        <taxon>Priapulidae</taxon>
        <taxon>Priapulus</taxon>
    </lineage>
</organism>
<gene>
    <name evidence="14" type="primary">LOC106808086</name>
</gene>
<dbReference type="InterPro" id="IPR044867">
    <property type="entry name" value="DEUBAD_dom"/>
</dbReference>
<dbReference type="InterPro" id="IPR028020">
    <property type="entry name" value="ASX_DEUBAD_dom"/>
</dbReference>
<evidence type="ECO:0000313" key="13">
    <source>
        <dbReference type="Proteomes" id="UP000695022"/>
    </source>
</evidence>
<feature type="region of interest" description="Disordered" evidence="10">
    <location>
        <begin position="177"/>
        <end position="208"/>
    </location>
</feature>
<dbReference type="PANTHER" id="PTHR13578">
    <property type="entry name" value="ADDITIONAL SEX COMBS LIKE PROTEIN ASXL"/>
    <property type="match status" value="1"/>
</dbReference>
<keyword evidence="7" id="KW-0805">Transcription regulation</keyword>
<proteinExistence type="inferred from homology"/>
<feature type="region of interest" description="Disordered" evidence="10">
    <location>
        <begin position="895"/>
        <end position="939"/>
    </location>
</feature>
<evidence type="ECO:0000256" key="3">
    <source>
        <dbReference type="ARBA" id="ARBA00022491"/>
    </source>
</evidence>
<feature type="compositionally biased region" description="Basic and acidic residues" evidence="10">
    <location>
        <begin position="669"/>
        <end position="687"/>
    </location>
</feature>
<dbReference type="GeneID" id="106808086"/>
<feature type="compositionally biased region" description="Gly residues" evidence="10">
    <location>
        <begin position="827"/>
        <end position="854"/>
    </location>
</feature>
<feature type="region of interest" description="Disordered" evidence="10">
    <location>
        <begin position="823"/>
        <end position="854"/>
    </location>
</feature>
<evidence type="ECO:0000256" key="9">
    <source>
        <dbReference type="ARBA" id="ARBA00023242"/>
    </source>
</evidence>
<evidence type="ECO:0000259" key="11">
    <source>
        <dbReference type="PROSITE" id="PS51913"/>
    </source>
</evidence>
<feature type="region of interest" description="Disordered" evidence="10">
    <location>
        <begin position="338"/>
        <end position="424"/>
    </location>
</feature>
<feature type="compositionally biased region" description="Low complexity" evidence="10">
    <location>
        <begin position="557"/>
        <end position="568"/>
    </location>
</feature>
<dbReference type="Proteomes" id="UP000695022">
    <property type="component" value="Unplaced"/>
</dbReference>
<evidence type="ECO:0000256" key="7">
    <source>
        <dbReference type="ARBA" id="ARBA00023015"/>
    </source>
</evidence>
<dbReference type="PROSITE" id="PS51916">
    <property type="entry name" value="DEUBAD"/>
    <property type="match status" value="1"/>
</dbReference>
<feature type="compositionally biased region" description="Low complexity" evidence="10">
    <location>
        <begin position="900"/>
        <end position="937"/>
    </location>
</feature>
<feature type="region of interest" description="Disordered" evidence="10">
    <location>
        <begin position="669"/>
        <end position="705"/>
    </location>
</feature>
<evidence type="ECO:0000256" key="8">
    <source>
        <dbReference type="ARBA" id="ARBA00023163"/>
    </source>
</evidence>
<name>A0ABM1E1R7_PRICU</name>
<dbReference type="InterPro" id="IPR007759">
    <property type="entry name" value="Asxl_HARE-HTH"/>
</dbReference>
<reference evidence="14" key="1">
    <citation type="submission" date="2025-08" db="UniProtKB">
        <authorList>
            <consortium name="RefSeq"/>
        </authorList>
    </citation>
    <scope>IDENTIFICATION</scope>
</reference>
<keyword evidence="13" id="KW-1185">Reference proteome</keyword>
<accession>A0ABM1E1R7</accession>
<evidence type="ECO:0000256" key="2">
    <source>
        <dbReference type="ARBA" id="ARBA00006391"/>
    </source>
</evidence>
<keyword evidence="6" id="KW-0862">Zinc</keyword>
<dbReference type="PROSITE" id="PS51913">
    <property type="entry name" value="HTH_HARE"/>
    <property type="match status" value="1"/>
</dbReference>
<comment type="subcellular location">
    <subcellularLocation>
        <location evidence="1">Nucleus</location>
    </subcellularLocation>
</comment>
<evidence type="ECO:0000256" key="5">
    <source>
        <dbReference type="ARBA" id="ARBA00022771"/>
    </source>
</evidence>
<keyword evidence="9" id="KW-0539">Nucleus</keyword>
<feature type="compositionally biased region" description="Basic and acidic residues" evidence="10">
    <location>
        <begin position="352"/>
        <end position="367"/>
    </location>
</feature>
<evidence type="ECO:0000313" key="14">
    <source>
        <dbReference type="RefSeq" id="XP_014666138.1"/>
    </source>
</evidence>
<evidence type="ECO:0000256" key="6">
    <source>
        <dbReference type="ARBA" id="ARBA00022833"/>
    </source>
</evidence>
<dbReference type="Pfam" id="PF05066">
    <property type="entry name" value="HARE-HTH"/>
    <property type="match status" value="1"/>
</dbReference>
<evidence type="ECO:0000259" key="12">
    <source>
        <dbReference type="PROSITE" id="PS51916"/>
    </source>
</evidence>
<keyword evidence="5" id="KW-0863">Zinc-finger</keyword>
<dbReference type="InterPro" id="IPR026905">
    <property type="entry name" value="ASX-like_PHD"/>
</dbReference>
<evidence type="ECO:0000256" key="1">
    <source>
        <dbReference type="ARBA" id="ARBA00004123"/>
    </source>
</evidence>
<comment type="similarity">
    <text evidence="2">Belongs to the Asx family.</text>
</comment>
<keyword evidence="4" id="KW-0479">Metal-binding</keyword>
<feature type="domain" description="HTH HARE-type" evidence="11">
    <location>
        <begin position="17"/>
        <end position="91"/>
    </location>
</feature>
<evidence type="ECO:0000256" key="10">
    <source>
        <dbReference type="SAM" id="MobiDB-lite"/>
    </source>
</evidence>
<keyword evidence="8" id="KW-0804">Transcription</keyword>
<feature type="region of interest" description="Disordered" evidence="10">
    <location>
        <begin position="543"/>
        <end position="575"/>
    </location>
</feature>
<dbReference type="RefSeq" id="XP_014666138.1">
    <property type="nucleotide sequence ID" value="XM_014810652.1"/>
</dbReference>
<protein>
    <submittedName>
        <fullName evidence="14">Polycomb group protein ASXL2</fullName>
    </submittedName>
</protein>